<feature type="transmembrane region" description="Helical" evidence="1">
    <location>
        <begin position="12"/>
        <end position="33"/>
    </location>
</feature>
<reference evidence="2 3" key="1">
    <citation type="submission" date="2024-04" db="EMBL/GenBank/DDBJ databases">
        <title>Draft genome sequence of Pseudoxanthomonas putridarboris WD12.</title>
        <authorList>
            <person name="Oh J."/>
        </authorList>
    </citation>
    <scope>NUCLEOTIDE SEQUENCE [LARGE SCALE GENOMIC DNA]</scope>
    <source>
        <strain evidence="2 3">WD12</strain>
    </source>
</reference>
<feature type="transmembrane region" description="Helical" evidence="1">
    <location>
        <begin position="53"/>
        <end position="76"/>
    </location>
</feature>
<proteinExistence type="predicted"/>
<comment type="caution">
    <text evidence="2">The sequence shown here is derived from an EMBL/GenBank/DDBJ whole genome shotgun (WGS) entry which is preliminary data.</text>
</comment>
<keyword evidence="1" id="KW-0812">Transmembrane</keyword>
<evidence type="ECO:0008006" key="4">
    <source>
        <dbReference type="Google" id="ProtNLM"/>
    </source>
</evidence>
<protein>
    <recommendedName>
        <fullName evidence="4">CAAX protease self-immunity</fullName>
    </recommendedName>
</protein>
<evidence type="ECO:0000313" key="2">
    <source>
        <dbReference type="EMBL" id="MEL1263391.1"/>
    </source>
</evidence>
<gene>
    <name evidence="2" type="ORF">AAD027_03270</name>
</gene>
<name>A0ABU9IXL3_9GAMM</name>
<keyword evidence="3" id="KW-1185">Reference proteome</keyword>
<evidence type="ECO:0000313" key="3">
    <source>
        <dbReference type="Proteomes" id="UP001459204"/>
    </source>
</evidence>
<evidence type="ECO:0000256" key="1">
    <source>
        <dbReference type="SAM" id="Phobius"/>
    </source>
</evidence>
<organism evidence="2 3">
    <name type="scientific">Pseudoxanthomonas putridarboris</name>
    <dbReference type="NCBI Taxonomy" id="752605"/>
    <lineage>
        <taxon>Bacteria</taxon>
        <taxon>Pseudomonadati</taxon>
        <taxon>Pseudomonadota</taxon>
        <taxon>Gammaproteobacteria</taxon>
        <taxon>Lysobacterales</taxon>
        <taxon>Lysobacteraceae</taxon>
        <taxon>Pseudoxanthomonas</taxon>
    </lineage>
</organism>
<keyword evidence="1" id="KW-0472">Membrane</keyword>
<sequence>MHDARRIVFTSAKAALFSFFAAVFVALVLYFTAGYALSGSNENICRVNYLPGLFLGIVFVAPLIETVVLAAIYGLARFFFSAIASARLAAIILALLHSLVWWGWTLILIVPFLVFANPLSSYRNGIESRVAASLFTHGFHNFYVFLVTAMAVWGDC</sequence>
<keyword evidence="1" id="KW-1133">Transmembrane helix</keyword>
<accession>A0ABU9IXL3</accession>
<dbReference type="RefSeq" id="WP_341724569.1">
    <property type="nucleotide sequence ID" value="NZ_JBBWWT010000001.1"/>
</dbReference>
<feature type="transmembrane region" description="Helical" evidence="1">
    <location>
        <begin position="88"/>
        <end position="114"/>
    </location>
</feature>
<dbReference type="EMBL" id="JBBWWT010000001">
    <property type="protein sequence ID" value="MEL1263391.1"/>
    <property type="molecule type" value="Genomic_DNA"/>
</dbReference>
<feature type="transmembrane region" description="Helical" evidence="1">
    <location>
        <begin position="134"/>
        <end position="153"/>
    </location>
</feature>
<dbReference type="Proteomes" id="UP001459204">
    <property type="component" value="Unassembled WGS sequence"/>
</dbReference>